<dbReference type="CDD" id="cd06260">
    <property type="entry name" value="DUF820-like"/>
    <property type="match status" value="1"/>
</dbReference>
<name>A0A2W4YDL6_9CYAN</name>
<dbReference type="SUPFAM" id="SSF52980">
    <property type="entry name" value="Restriction endonuclease-like"/>
    <property type="match status" value="1"/>
</dbReference>
<proteinExistence type="predicted"/>
<protein>
    <recommendedName>
        <fullName evidence="1">Putative restriction endonuclease domain-containing protein</fullName>
    </recommendedName>
</protein>
<accession>A0A2W4YDL6</accession>
<sequence length="184" mass="20706">MKALAKWSISDYHRMVECGLLRDRRVELLRGDIVEISPESPIHYATAKHGSKYLETLLAGRADVRFNGPITLADSEPEPDIAVVRLPESAYFERHPLAADIYWIVEVAKSSLKTDRDIKADIYAIAGIPEYWLLDLVGQCLTVFRTPQAGRYTEEQSLQMGAIAPLAFPNIKISIERLLIQAQI</sequence>
<dbReference type="InterPro" id="IPR008538">
    <property type="entry name" value="Uma2"/>
</dbReference>
<reference evidence="2 3" key="2">
    <citation type="submission" date="2018-06" db="EMBL/GenBank/DDBJ databases">
        <title>Metagenomic assembly of (sub)arctic Cyanobacteria and their associated microbiome from non-axenic cultures.</title>
        <authorList>
            <person name="Baurain D."/>
        </authorList>
    </citation>
    <scope>NUCLEOTIDE SEQUENCE [LARGE SCALE GENOMIC DNA]</scope>
    <source>
        <strain evidence="2">ULC041bin1</strain>
    </source>
</reference>
<dbReference type="InterPro" id="IPR011335">
    <property type="entry name" value="Restrct_endonuc-II-like"/>
</dbReference>
<dbReference type="InterPro" id="IPR012296">
    <property type="entry name" value="Nuclease_put_TT1808"/>
</dbReference>
<dbReference type="PANTHER" id="PTHR35400:SF1">
    <property type="entry name" value="SLR1083 PROTEIN"/>
    <property type="match status" value="1"/>
</dbReference>
<dbReference type="AlphaFoldDB" id="A0A2W4YDL6"/>
<dbReference type="Gene3D" id="3.90.1570.10">
    <property type="entry name" value="tt1808, chain A"/>
    <property type="match status" value="1"/>
</dbReference>
<dbReference type="Pfam" id="PF05685">
    <property type="entry name" value="Uma2"/>
    <property type="match status" value="1"/>
</dbReference>
<organism evidence="2 3">
    <name type="scientific">Shackletoniella antarctica</name>
    <dbReference type="NCBI Taxonomy" id="268115"/>
    <lineage>
        <taxon>Bacteria</taxon>
        <taxon>Bacillati</taxon>
        <taxon>Cyanobacteriota</taxon>
        <taxon>Cyanophyceae</taxon>
        <taxon>Oculatellales</taxon>
        <taxon>Oculatellaceae</taxon>
        <taxon>Shackletoniella</taxon>
    </lineage>
</organism>
<reference evidence="3" key="1">
    <citation type="submission" date="2018-04" db="EMBL/GenBank/DDBJ databases">
        <authorList>
            <person name="Cornet L."/>
        </authorList>
    </citation>
    <scope>NUCLEOTIDE SEQUENCE [LARGE SCALE GENOMIC DNA]</scope>
</reference>
<evidence type="ECO:0000313" key="3">
    <source>
        <dbReference type="Proteomes" id="UP000249081"/>
    </source>
</evidence>
<comment type="caution">
    <text evidence="2">The sequence shown here is derived from an EMBL/GenBank/DDBJ whole genome shotgun (WGS) entry which is preliminary data.</text>
</comment>
<dbReference type="PANTHER" id="PTHR35400">
    <property type="entry name" value="SLR1083 PROTEIN"/>
    <property type="match status" value="1"/>
</dbReference>
<gene>
    <name evidence="2" type="ORF">DCF17_02730</name>
</gene>
<evidence type="ECO:0000313" key="2">
    <source>
        <dbReference type="EMBL" id="PZO44925.1"/>
    </source>
</evidence>
<evidence type="ECO:0000259" key="1">
    <source>
        <dbReference type="Pfam" id="PF05685"/>
    </source>
</evidence>
<feature type="domain" description="Putative restriction endonuclease" evidence="1">
    <location>
        <begin position="11"/>
        <end position="175"/>
    </location>
</feature>
<dbReference type="Proteomes" id="UP000249081">
    <property type="component" value="Unassembled WGS sequence"/>
</dbReference>
<dbReference type="EMBL" id="QBMN01000011">
    <property type="protein sequence ID" value="PZO44925.1"/>
    <property type="molecule type" value="Genomic_DNA"/>
</dbReference>